<protein>
    <submittedName>
        <fullName evidence="1">Uncharacterized protein</fullName>
    </submittedName>
</protein>
<keyword evidence="2" id="KW-1185">Reference proteome</keyword>
<name>N1WSA5_9FLAO</name>
<dbReference type="EMBL" id="APLF01000022">
    <property type="protein sequence ID" value="EMY79984.1"/>
    <property type="molecule type" value="Genomic_DNA"/>
</dbReference>
<organism evidence="1 2">
    <name type="scientific">Psychroflexus gondwanensis ACAM 44</name>
    <dbReference type="NCBI Taxonomy" id="1189619"/>
    <lineage>
        <taxon>Bacteria</taxon>
        <taxon>Pseudomonadati</taxon>
        <taxon>Bacteroidota</taxon>
        <taxon>Flavobacteriia</taxon>
        <taxon>Flavobacteriales</taxon>
        <taxon>Flavobacteriaceae</taxon>
        <taxon>Psychroflexus</taxon>
    </lineage>
</organism>
<accession>N1WSA5</accession>
<proteinExistence type="predicted"/>
<dbReference type="Proteomes" id="UP000012317">
    <property type="component" value="Unassembled WGS sequence"/>
</dbReference>
<dbReference type="STRING" id="1189619.pgond44_14133"/>
<sequence length="48" mass="5641">MINFVLIKLNLPEMAGFFIRRDFKNSKKINDLCIAFEGQIVRSFYLDA</sequence>
<evidence type="ECO:0000313" key="1">
    <source>
        <dbReference type="EMBL" id="EMY79984.1"/>
    </source>
</evidence>
<comment type="caution">
    <text evidence="1">The sequence shown here is derived from an EMBL/GenBank/DDBJ whole genome shotgun (WGS) entry which is preliminary data.</text>
</comment>
<reference evidence="1 2" key="1">
    <citation type="journal article" date="2014" name="Genome Biol. Evol.">
        <title>Extensive gene acquisition in the extremely psychrophilic bacterial species Psychroflexus torquis and the link to sea-ice ecosystem specialism.</title>
        <authorList>
            <person name="Feng S."/>
            <person name="Powell S.M."/>
            <person name="Wilson R."/>
            <person name="Bowman J.P."/>
        </authorList>
    </citation>
    <scope>NUCLEOTIDE SEQUENCE [LARGE SCALE GENOMIC DNA]</scope>
    <source>
        <strain evidence="1 2">ACAM 44</strain>
    </source>
</reference>
<dbReference type="AlphaFoldDB" id="N1WSA5"/>
<gene>
    <name evidence="1" type="ORF">pgond44_14133</name>
</gene>
<evidence type="ECO:0000313" key="2">
    <source>
        <dbReference type="Proteomes" id="UP000012317"/>
    </source>
</evidence>